<evidence type="ECO:0000256" key="1">
    <source>
        <dbReference type="ARBA" id="ARBA00004613"/>
    </source>
</evidence>
<evidence type="ECO:0000259" key="5">
    <source>
        <dbReference type="PROSITE" id="PS50240"/>
    </source>
</evidence>
<keyword evidence="3" id="KW-1015">Disulfide bond</keyword>
<gene>
    <name evidence="6" type="ORF">ONB1V03_LOCUS10362</name>
</gene>
<keyword evidence="4" id="KW-0378">Hydrolase</keyword>
<keyword evidence="2" id="KW-0964">Secreted</keyword>
<dbReference type="FunFam" id="2.40.10.10:FF:000047">
    <property type="entry name" value="Trypsin eta"/>
    <property type="match status" value="1"/>
</dbReference>
<dbReference type="PROSITE" id="PS00134">
    <property type="entry name" value="TRYPSIN_HIS"/>
    <property type="match status" value="1"/>
</dbReference>
<dbReference type="PROSITE" id="PS00135">
    <property type="entry name" value="TRYPSIN_SER"/>
    <property type="match status" value="1"/>
</dbReference>
<dbReference type="GO" id="GO:0004252">
    <property type="term" value="F:serine-type endopeptidase activity"/>
    <property type="evidence" value="ECO:0007669"/>
    <property type="project" value="InterPro"/>
</dbReference>
<dbReference type="SMART" id="SM00020">
    <property type="entry name" value="Tryp_SPc"/>
    <property type="match status" value="1"/>
</dbReference>
<dbReference type="CDD" id="cd00190">
    <property type="entry name" value="Tryp_SPc"/>
    <property type="match status" value="1"/>
</dbReference>
<evidence type="ECO:0000256" key="2">
    <source>
        <dbReference type="ARBA" id="ARBA00022525"/>
    </source>
</evidence>
<keyword evidence="4" id="KW-0645">Protease</keyword>
<dbReference type="InterPro" id="IPR001314">
    <property type="entry name" value="Peptidase_S1A"/>
</dbReference>
<evidence type="ECO:0000256" key="4">
    <source>
        <dbReference type="RuleBase" id="RU363034"/>
    </source>
</evidence>
<dbReference type="InterPro" id="IPR001254">
    <property type="entry name" value="Trypsin_dom"/>
</dbReference>
<evidence type="ECO:0000313" key="7">
    <source>
        <dbReference type="Proteomes" id="UP000728032"/>
    </source>
</evidence>
<dbReference type="AlphaFoldDB" id="A0A7R9M583"/>
<dbReference type="EMBL" id="OC921818">
    <property type="protein sequence ID" value="CAD7653709.1"/>
    <property type="molecule type" value="Genomic_DNA"/>
</dbReference>
<proteinExistence type="predicted"/>
<comment type="subcellular location">
    <subcellularLocation>
        <location evidence="1">Secreted</location>
    </subcellularLocation>
</comment>
<organism evidence="6">
    <name type="scientific">Oppiella nova</name>
    <dbReference type="NCBI Taxonomy" id="334625"/>
    <lineage>
        <taxon>Eukaryota</taxon>
        <taxon>Metazoa</taxon>
        <taxon>Ecdysozoa</taxon>
        <taxon>Arthropoda</taxon>
        <taxon>Chelicerata</taxon>
        <taxon>Arachnida</taxon>
        <taxon>Acari</taxon>
        <taxon>Acariformes</taxon>
        <taxon>Sarcoptiformes</taxon>
        <taxon>Oribatida</taxon>
        <taxon>Brachypylina</taxon>
        <taxon>Oppioidea</taxon>
        <taxon>Oppiidae</taxon>
        <taxon>Oppiella</taxon>
    </lineage>
</organism>
<keyword evidence="7" id="KW-1185">Reference proteome</keyword>
<dbReference type="PRINTS" id="PR00722">
    <property type="entry name" value="CHYMOTRYPSIN"/>
</dbReference>
<accession>A0A7R9M583</accession>
<dbReference type="Proteomes" id="UP000728032">
    <property type="component" value="Unassembled WGS sequence"/>
</dbReference>
<dbReference type="GO" id="GO:0005576">
    <property type="term" value="C:extracellular region"/>
    <property type="evidence" value="ECO:0007669"/>
    <property type="project" value="UniProtKB-SubCell"/>
</dbReference>
<dbReference type="SUPFAM" id="SSF50494">
    <property type="entry name" value="Trypsin-like serine proteases"/>
    <property type="match status" value="1"/>
</dbReference>
<reference evidence="6" key="1">
    <citation type="submission" date="2020-11" db="EMBL/GenBank/DDBJ databases">
        <authorList>
            <person name="Tran Van P."/>
        </authorList>
    </citation>
    <scope>NUCLEOTIDE SEQUENCE</scope>
</reference>
<evidence type="ECO:0000256" key="3">
    <source>
        <dbReference type="ARBA" id="ARBA00023157"/>
    </source>
</evidence>
<dbReference type="InterPro" id="IPR009003">
    <property type="entry name" value="Peptidase_S1_PA"/>
</dbReference>
<protein>
    <recommendedName>
        <fullName evidence="5">Peptidase S1 domain-containing protein</fullName>
    </recommendedName>
</protein>
<name>A0A7R9M583_9ACAR</name>
<dbReference type="InterPro" id="IPR033116">
    <property type="entry name" value="TRYPSIN_SER"/>
</dbReference>
<dbReference type="PANTHER" id="PTHR24252:SF7">
    <property type="entry name" value="HYALIN"/>
    <property type="match status" value="1"/>
</dbReference>
<evidence type="ECO:0000313" key="6">
    <source>
        <dbReference type="EMBL" id="CAD7653709.1"/>
    </source>
</evidence>
<dbReference type="InterPro" id="IPR018114">
    <property type="entry name" value="TRYPSIN_HIS"/>
</dbReference>
<dbReference type="EMBL" id="CAJPVJ010006993">
    <property type="protein sequence ID" value="CAG2170896.1"/>
    <property type="molecule type" value="Genomic_DNA"/>
</dbReference>
<dbReference type="GO" id="GO:0016485">
    <property type="term" value="P:protein processing"/>
    <property type="evidence" value="ECO:0007669"/>
    <property type="project" value="UniProtKB-ARBA"/>
</dbReference>
<dbReference type="Pfam" id="PF00089">
    <property type="entry name" value="Trypsin"/>
    <property type="match status" value="1"/>
</dbReference>
<dbReference type="PANTHER" id="PTHR24252">
    <property type="entry name" value="ACROSIN-RELATED"/>
    <property type="match status" value="1"/>
</dbReference>
<dbReference type="OrthoDB" id="6515242at2759"/>
<dbReference type="Gene3D" id="2.40.10.10">
    <property type="entry name" value="Trypsin-like serine proteases"/>
    <property type="match status" value="1"/>
</dbReference>
<sequence>MGKPTHKSIFVQTRVVGGVVATKNDFPWLVSLNKPLYGRYVHYCGGAIIHDYYILTAAHCSDNFIGRENELMVRVGAYDLSDDGDGYVVRVAKIIVHERWDRENNLNDIALYKTDVPIKYMINERTGRYQINSICLPRADHEMPDEALIAGWGQTSKDSYTSQVIQKLVVPLYPTDQCRLNYQNIGDITQNMVCFGGQGGRDSCMGDSGGPLIEAVGNRAYIIGIVSYGVACAESSFPTVYTKVSRYVDWIHQKIQS</sequence>
<dbReference type="InterPro" id="IPR043504">
    <property type="entry name" value="Peptidase_S1_PA_chymotrypsin"/>
</dbReference>
<feature type="domain" description="Peptidase S1" evidence="5">
    <location>
        <begin position="15"/>
        <end position="256"/>
    </location>
</feature>
<dbReference type="PROSITE" id="PS50240">
    <property type="entry name" value="TRYPSIN_DOM"/>
    <property type="match status" value="1"/>
</dbReference>
<keyword evidence="4" id="KW-0720">Serine protease</keyword>